<reference evidence="1" key="1">
    <citation type="submission" date="2018-05" db="EMBL/GenBank/DDBJ databases">
        <authorList>
            <person name="Lanie J.A."/>
            <person name="Ng W.-L."/>
            <person name="Kazmierczak K.M."/>
            <person name="Andrzejewski T.M."/>
            <person name="Davidsen T.M."/>
            <person name="Wayne K.J."/>
            <person name="Tettelin H."/>
            <person name="Glass J.I."/>
            <person name="Rusch D."/>
            <person name="Podicherti R."/>
            <person name="Tsui H.-C.T."/>
            <person name="Winkler M.E."/>
        </authorList>
    </citation>
    <scope>NUCLEOTIDE SEQUENCE</scope>
</reference>
<proteinExistence type="predicted"/>
<gene>
    <name evidence="1" type="ORF">METZ01_LOCUS104135</name>
</gene>
<organism evidence="1">
    <name type="scientific">marine metagenome</name>
    <dbReference type="NCBI Taxonomy" id="408172"/>
    <lineage>
        <taxon>unclassified sequences</taxon>
        <taxon>metagenomes</taxon>
        <taxon>ecological metagenomes</taxon>
    </lineage>
</organism>
<dbReference type="AlphaFoldDB" id="A0A381WG45"/>
<evidence type="ECO:0000313" key="1">
    <source>
        <dbReference type="EMBL" id="SVA51281.1"/>
    </source>
</evidence>
<sequence>MASIHDSWNKQILDIMDKKNVSRKEAVKILELELEKPFIDTGEGEDMVKIKNKKAVKAKRKVV</sequence>
<protein>
    <submittedName>
        <fullName evidence="1">Uncharacterized protein</fullName>
    </submittedName>
</protein>
<dbReference type="EMBL" id="UINC01011651">
    <property type="protein sequence ID" value="SVA51281.1"/>
    <property type="molecule type" value="Genomic_DNA"/>
</dbReference>
<name>A0A381WG45_9ZZZZ</name>
<accession>A0A381WG45</accession>